<protein>
    <recommendedName>
        <fullName evidence="3">Ava_C0101 and related proteins</fullName>
    </recommendedName>
</protein>
<name>A0A840NF79_9PSEU</name>
<organism evidence="1 2">
    <name type="scientific">Saccharopolyspora gloriosae</name>
    <dbReference type="NCBI Taxonomy" id="455344"/>
    <lineage>
        <taxon>Bacteria</taxon>
        <taxon>Bacillati</taxon>
        <taxon>Actinomycetota</taxon>
        <taxon>Actinomycetes</taxon>
        <taxon>Pseudonocardiales</taxon>
        <taxon>Pseudonocardiaceae</taxon>
        <taxon>Saccharopolyspora</taxon>
    </lineage>
</organism>
<dbReference type="RefSeq" id="WP_184481104.1">
    <property type="nucleotide sequence ID" value="NZ_JACHIV010000001.1"/>
</dbReference>
<proteinExistence type="predicted"/>
<dbReference type="InterPro" id="IPR046038">
    <property type="entry name" value="DUF5996"/>
</dbReference>
<gene>
    <name evidence="1" type="ORF">BJ969_004144</name>
</gene>
<accession>A0A840NF79</accession>
<reference evidence="1 2" key="1">
    <citation type="submission" date="2020-08" db="EMBL/GenBank/DDBJ databases">
        <title>Sequencing the genomes of 1000 actinobacteria strains.</title>
        <authorList>
            <person name="Klenk H.-P."/>
        </authorList>
    </citation>
    <scope>NUCLEOTIDE SEQUENCE [LARGE SCALE GENOMIC DNA]</scope>
    <source>
        <strain evidence="1 2">DSM 45582</strain>
    </source>
</reference>
<keyword evidence="2" id="KW-1185">Reference proteome</keyword>
<dbReference type="Pfam" id="PF19459">
    <property type="entry name" value="DUF5996"/>
    <property type="match status" value="1"/>
</dbReference>
<dbReference type="AlphaFoldDB" id="A0A840NF79"/>
<evidence type="ECO:0008006" key="3">
    <source>
        <dbReference type="Google" id="ProtNLM"/>
    </source>
</evidence>
<evidence type="ECO:0000313" key="1">
    <source>
        <dbReference type="EMBL" id="MBB5071056.1"/>
    </source>
</evidence>
<evidence type="ECO:0000313" key="2">
    <source>
        <dbReference type="Proteomes" id="UP000580474"/>
    </source>
</evidence>
<comment type="caution">
    <text evidence="1">The sequence shown here is derived from an EMBL/GenBank/DDBJ whole genome shotgun (WGS) entry which is preliminary data.</text>
</comment>
<sequence length="313" mass="34930">MTGRVQEAVGWPRLRVDEWADTRDTLQLWTQIVGKVRLALAPMMNHWWQTALYVSPRGLTTSAVPYGQRSFDAEFDFCDHVLRIRSADGEQREVVLEPKSVALFYRETMAALDELDLTTAIHAAPNEVVRAIPFDEDTEHASYDAASAHLWWRQLVAANRVFGEFRAEFLGKASPVHYFWGAMDLAVTRFSGRPAPPHPGGAPNCPDDVMVEGYSHELSSCGFWPGGEGEGLFYSYAYPEPAGFAEHPVRPADAAYFPDLGEFVLPYEAVRTADDPDAALLEFLRSSYAAAAQHGDWDRSLLEVDPARLPSPR</sequence>
<dbReference type="Proteomes" id="UP000580474">
    <property type="component" value="Unassembled WGS sequence"/>
</dbReference>
<dbReference type="EMBL" id="JACHIV010000001">
    <property type="protein sequence ID" value="MBB5071056.1"/>
    <property type="molecule type" value="Genomic_DNA"/>
</dbReference>